<name>A0A1G8PGI6_9RHOB</name>
<keyword evidence="5" id="KW-1185">Reference proteome</keyword>
<feature type="compositionally biased region" description="Basic and acidic residues" evidence="3">
    <location>
        <begin position="128"/>
        <end position="137"/>
    </location>
</feature>
<protein>
    <recommendedName>
        <fullName evidence="6">Esterase</fullName>
    </recommendedName>
</protein>
<dbReference type="GO" id="GO:0016788">
    <property type="term" value="F:hydrolase activity, acting on ester bonds"/>
    <property type="evidence" value="ECO:0007669"/>
    <property type="project" value="TreeGrafter"/>
</dbReference>
<dbReference type="PANTHER" id="PTHR40841:SF2">
    <property type="entry name" value="SIDEROPHORE-DEGRADING ESTERASE (EUROFUNG)"/>
    <property type="match status" value="1"/>
</dbReference>
<accession>A0A1G8PGI6</accession>
<dbReference type="RefSeq" id="WP_089848395.1">
    <property type="nucleotide sequence ID" value="NZ_FNEJ01000012.1"/>
</dbReference>
<comment type="similarity">
    <text evidence="1">Belongs to the esterase D family.</text>
</comment>
<dbReference type="PANTHER" id="PTHR40841">
    <property type="entry name" value="SIDEROPHORE TRIACETYLFUSARININE C ESTERASE"/>
    <property type="match status" value="1"/>
</dbReference>
<dbReference type="STRING" id="555512.SAMN04487993_1012115"/>
<gene>
    <name evidence="4" type="ORF">SAMN04487993_1012115</name>
</gene>
<evidence type="ECO:0000313" key="5">
    <source>
        <dbReference type="Proteomes" id="UP000199093"/>
    </source>
</evidence>
<sequence length="290" mass="31756">MDKTVRQRDLPPHRGREARLEILGAPVSTHRVETYVLPRDTCGPDDATAPATRVFLALPKAAPLRRGFPVLYLLDGNAAFDHLTPALLEAVPDLVVAGIGYDTDQQFARAQRTFDYSPPVAPGAAPRPDPHHPDRRAGGAEQFLARLTGPIRAEVESRLRIDPARRMLWGHSFGGLFTFYTAMTRPDAFSRYAAISPSIWWDEDLAAGLVRARRLQPRQRTRLCVGLGDSEQRTGSSAPARKGPPPQTMALLNTLCSLDGLEMQLTIYPEAVHIATLGASLPETLRMAAA</sequence>
<organism evidence="4 5">
    <name type="scientific">Salipiger marinus</name>
    <dbReference type="NCBI Taxonomy" id="555512"/>
    <lineage>
        <taxon>Bacteria</taxon>
        <taxon>Pseudomonadati</taxon>
        <taxon>Pseudomonadota</taxon>
        <taxon>Alphaproteobacteria</taxon>
        <taxon>Rhodobacterales</taxon>
        <taxon>Roseobacteraceae</taxon>
        <taxon>Salipiger</taxon>
    </lineage>
</organism>
<dbReference type="AlphaFoldDB" id="A0A1G8PGI6"/>
<feature type="region of interest" description="Disordered" evidence="3">
    <location>
        <begin position="226"/>
        <end position="247"/>
    </location>
</feature>
<dbReference type="SUPFAM" id="SSF53474">
    <property type="entry name" value="alpha/beta-Hydrolases"/>
    <property type="match status" value="1"/>
</dbReference>
<evidence type="ECO:0008006" key="6">
    <source>
        <dbReference type="Google" id="ProtNLM"/>
    </source>
</evidence>
<dbReference type="InterPro" id="IPR052558">
    <property type="entry name" value="Siderophore_Hydrolase_D"/>
</dbReference>
<dbReference type="Gene3D" id="3.40.50.1820">
    <property type="entry name" value="alpha/beta hydrolase"/>
    <property type="match status" value="1"/>
</dbReference>
<dbReference type="OrthoDB" id="9784036at2"/>
<dbReference type="InterPro" id="IPR000801">
    <property type="entry name" value="Esterase-like"/>
</dbReference>
<keyword evidence="2" id="KW-0378">Hydrolase</keyword>
<evidence type="ECO:0000313" key="4">
    <source>
        <dbReference type="EMBL" id="SDI91395.1"/>
    </source>
</evidence>
<dbReference type="EMBL" id="FNEJ01000012">
    <property type="protein sequence ID" value="SDI91395.1"/>
    <property type="molecule type" value="Genomic_DNA"/>
</dbReference>
<dbReference type="InterPro" id="IPR029058">
    <property type="entry name" value="AB_hydrolase_fold"/>
</dbReference>
<evidence type="ECO:0000256" key="2">
    <source>
        <dbReference type="ARBA" id="ARBA00022801"/>
    </source>
</evidence>
<reference evidence="4 5" key="1">
    <citation type="submission" date="2016-10" db="EMBL/GenBank/DDBJ databases">
        <authorList>
            <person name="de Groot N.N."/>
        </authorList>
    </citation>
    <scope>NUCLEOTIDE SEQUENCE [LARGE SCALE GENOMIC DNA]</scope>
    <source>
        <strain evidence="4 5">DSM 26424</strain>
    </source>
</reference>
<evidence type="ECO:0000256" key="3">
    <source>
        <dbReference type="SAM" id="MobiDB-lite"/>
    </source>
</evidence>
<dbReference type="Proteomes" id="UP000199093">
    <property type="component" value="Unassembled WGS sequence"/>
</dbReference>
<dbReference type="Pfam" id="PF00756">
    <property type="entry name" value="Esterase"/>
    <property type="match status" value="1"/>
</dbReference>
<evidence type="ECO:0000256" key="1">
    <source>
        <dbReference type="ARBA" id="ARBA00005622"/>
    </source>
</evidence>
<proteinExistence type="inferred from homology"/>
<feature type="region of interest" description="Disordered" evidence="3">
    <location>
        <begin position="118"/>
        <end position="137"/>
    </location>
</feature>